<dbReference type="SMART" id="SM00487">
    <property type="entry name" value="DEXDc"/>
    <property type="match status" value="1"/>
</dbReference>
<dbReference type="InterPro" id="IPR027417">
    <property type="entry name" value="P-loop_NTPase"/>
</dbReference>
<dbReference type="PROSITE" id="PS51192">
    <property type="entry name" value="HELICASE_ATP_BIND_1"/>
    <property type="match status" value="1"/>
</dbReference>
<dbReference type="EMBL" id="JAFVMG010000024">
    <property type="protein sequence ID" value="MBO1329478.1"/>
    <property type="molecule type" value="Genomic_DNA"/>
</dbReference>
<sequence length="634" mass="70090">MDGDAAQGRLAIVVQYNEENRRGVLLIDVPTTNTIWERLKQAASQSAADARITETRIELGWVALLDILRDFGTRDTQRIFNYRFRPEVEAKVKIEAFAEARRKVQEAQGSLTLTVSEEEVRSRLHAAGFKRELKWFQMRDIRHLLALQNGANFSVPGAGKTTVAFALHLLTNQPGQHVLVVCPKAAFPAWSDIVADTMDTASLDTEGFHVLSGSGHAIEAALSSGRRRFVINYDLLIQHPTVISAYLARQAVHLIVDESHRMKAGEASQRGALLLSLAPLPIRRDVLSGTPMPQAPSDLISQLNFLWPGQGLGLEISRGTPPREVISSLYVRTTKEELGLPPRYTHFHQVSMGRGQLALYGLVRSESLRQLSNIRSGVIDFAGARKSVMRLLQLSTNPLLALRGITADIAGINSGLVDQVVEDGPSPKMLAVAAKARELALNGRKSVIWTIFTDTIEQMRLMLADLNPVTLYGAIPSGDASDPETREGRLRRFHNDGDCMVMIANPAAAGEGISLHTVCHEALYLDRSYVSTHFLQSIDRIHRLGLSSDIVTNVHIFQTRAPQGLGCIDHSVSRRLATKVRAMQHLLDDRDLHQIAVDEENAEEPIEYDVDLQDIVDLVEELEGRAHFDENEGG</sequence>
<evidence type="ECO:0000256" key="1">
    <source>
        <dbReference type="ARBA" id="ARBA00022801"/>
    </source>
</evidence>
<dbReference type="Gene3D" id="3.40.50.300">
    <property type="entry name" value="P-loop containing nucleotide triphosphate hydrolases"/>
    <property type="match status" value="1"/>
</dbReference>
<reference evidence="3 4" key="1">
    <citation type="submission" date="2021-03" db="EMBL/GenBank/DDBJ databases">
        <title>The complete genome sequence of Acetobacter suratthaniensis TBRC 1719.</title>
        <authorList>
            <person name="Charoenyingcharoen P."/>
            <person name="Yukphan P."/>
        </authorList>
    </citation>
    <scope>NUCLEOTIDE SEQUENCE [LARGE SCALE GENOMIC DNA]</scope>
    <source>
        <strain evidence="3 4">TBRC 1719</strain>
    </source>
</reference>
<organism evidence="3 4">
    <name type="scientific">Acetobacter suratthaniensis</name>
    <dbReference type="NCBI Taxonomy" id="1502841"/>
    <lineage>
        <taxon>Bacteria</taxon>
        <taxon>Pseudomonadati</taxon>
        <taxon>Pseudomonadota</taxon>
        <taxon>Alphaproteobacteria</taxon>
        <taxon>Acetobacterales</taxon>
        <taxon>Acetobacteraceae</taxon>
        <taxon>Acetobacter</taxon>
    </lineage>
</organism>
<dbReference type="Proteomes" id="UP000664399">
    <property type="component" value="Unassembled WGS sequence"/>
</dbReference>
<evidence type="ECO:0000313" key="4">
    <source>
        <dbReference type="Proteomes" id="UP000664399"/>
    </source>
</evidence>
<dbReference type="SUPFAM" id="SSF52540">
    <property type="entry name" value="P-loop containing nucleoside triphosphate hydrolases"/>
    <property type="match status" value="2"/>
</dbReference>
<keyword evidence="4" id="KW-1185">Reference proteome</keyword>
<feature type="domain" description="Helicase ATP-binding" evidence="2">
    <location>
        <begin position="141"/>
        <end position="309"/>
    </location>
</feature>
<dbReference type="GO" id="GO:0004386">
    <property type="term" value="F:helicase activity"/>
    <property type="evidence" value="ECO:0007669"/>
    <property type="project" value="UniProtKB-KW"/>
</dbReference>
<protein>
    <submittedName>
        <fullName evidence="3">DEAD/DEAH box helicase</fullName>
    </submittedName>
</protein>
<dbReference type="Pfam" id="PF00176">
    <property type="entry name" value="SNF2-rel_dom"/>
    <property type="match status" value="1"/>
</dbReference>
<keyword evidence="3" id="KW-0067">ATP-binding</keyword>
<accession>A0ABS3LQ41</accession>
<evidence type="ECO:0000313" key="3">
    <source>
        <dbReference type="EMBL" id="MBO1329478.1"/>
    </source>
</evidence>
<keyword evidence="3" id="KW-0347">Helicase</keyword>
<dbReference type="CDD" id="cd18793">
    <property type="entry name" value="SF2_C_SNF"/>
    <property type="match status" value="1"/>
</dbReference>
<dbReference type="InterPro" id="IPR014001">
    <property type="entry name" value="Helicase_ATP-bd"/>
</dbReference>
<dbReference type="RefSeq" id="WP_207855329.1">
    <property type="nucleotide sequence ID" value="NZ_JAFVMG010000024.1"/>
</dbReference>
<dbReference type="Gene3D" id="3.40.50.10810">
    <property type="entry name" value="Tandem AAA-ATPase domain"/>
    <property type="match status" value="1"/>
</dbReference>
<name>A0ABS3LQ41_9PROT</name>
<evidence type="ECO:0000259" key="2">
    <source>
        <dbReference type="PROSITE" id="PS51192"/>
    </source>
</evidence>
<gene>
    <name evidence="3" type="ORF">J2D75_13470</name>
</gene>
<dbReference type="PANTHER" id="PTHR45766:SF6">
    <property type="entry name" value="SWI_SNF-RELATED MATRIX-ASSOCIATED ACTIN-DEPENDENT REGULATOR OF CHROMATIN SUBFAMILY A-LIKE PROTEIN 1"/>
    <property type="match status" value="1"/>
</dbReference>
<proteinExistence type="predicted"/>
<keyword evidence="3" id="KW-0547">Nucleotide-binding</keyword>
<comment type="caution">
    <text evidence="3">The sequence shown here is derived from an EMBL/GenBank/DDBJ whole genome shotgun (WGS) entry which is preliminary data.</text>
</comment>
<keyword evidence="1" id="KW-0378">Hydrolase</keyword>
<dbReference type="InterPro" id="IPR038718">
    <property type="entry name" value="SNF2-like_sf"/>
</dbReference>
<dbReference type="PANTHER" id="PTHR45766">
    <property type="entry name" value="DNA ANNEALING HELICASE AND ENDONUCLEASE ZRANB3 FAMILY MEMBER"/>
    <property type="match status" value="1"/>
</dbReference>
<dbReference type="InterPro" id="IPR049730">
    <property type="entry name" value="SNF2/RAD54-like_C"/>
</dbReference>
<dbReference type="InterPro" id="IPR000330">
    <property type="entry name" value="SNF2_N"/>
</dbReference>